<dbReference type="Gene3D" id="3.40.50.970">
    <property type="match status" value="1"/>
</dbReference>
<dbReference type="CDD" id="cd02000">
    <property type="entry name" value="TPP_E1_PDC_ADC_BCADC"/>
    <property type="match status" value="1"/>
</dbReference>
<reference evidence="5 6" key="1">
    <citation type="submission" date="2020-08" db="EMBL/GenBank/DDBJ databases">
        <title>Genomic Encyclopedia of Archaeal and Bacterial Type Strains, Phase II (KMG-II): from individual species to whole genera.</title>
        <authorList>
            <person name="Goeker M."/>
        </authorList>
    </citation>
    <scope>NUCLEOTIDE SEQUENCE [LARGE SCALE GENOMIC DNA]</scope>
    <source>
        <strain evidence="5 6">DSM 23288</strain>
    </source>
</reference>
<feature type="domain" description="Dehydrogenase E1 component" evidence="4">
    <location>
        <begin position="27"/>
        <end position="319"/>
    </location>
</feature>
<dbReference type="SUPFAM" id="SSF52518">
    <property type="entry name" value="Thiamin diphosphate-binding fold (THDP-binding)"/>
    <property type="match status" value="1"/>
</dbReference>
<evidence type="ECO:0000256" key="3">
    <source>
        <dbReference type="ARBA" id="ARBA00023052"/>
    </source>
</evidence>
<dbReference type="PANTHER" id="PTHR11516:SF60">
    <property type="entry name" value="PYRUVATE DEHYDROGENASE E1 COMPONENT SUBUNIT ALPHA"/>
    <property type="match status" value="1"/>
</dbReference>
<dbReference type="AlphaFoldDB" id="A0A840I849"/>
<dbReference type="Pfam" id="PF00676">
    <property type="entry name" value="E1_dh"/>
    <property type="match status" value="1"/>
</dbReference>
<dbReference type="GO" id="GO:0004739">
    <property type="term" value="F:pyruvate dehydrogenase (acetyl-transferring) activity"/>
    <property type="evidence" value="ECO:0007669"/>
    <property type="project" value="UniProtKB-EC"/>
</dbReference>
<organism evidence="5 6">
    <name type="scientific">Conexibacter arvalis</name>
    <dbReference type="NCBI Taxonomy" id="912552"/>
    <lineage>
        <taxon>Bacteria</taxon>
        <taxon>Bacillati</taxon>
        <taxon>Actinomycetota</taxon>
        <taxon>Thermoleophilia</taxon>
        <taxon>Solirubrobacterales</taxon>
        <taxon>Conexibacteraceae</taxon>
        <taxon>Conexibacter</taxon>
    </lineage>
</organism>
<comment type="cofactor">
    <cofactor evidence="1">
        <name>thiamine diphosphate</name>
        <dbReference type="ChEBI" id="CHEBI:58937"/>
    </cofactor>
</comment>
<evidence type="ECO:0000313" key="5">
    <source>
        <dbReference type="EMBL" id="MBB4660505.1"/>
    </source>
</evidence>
<evidence type="ECO:0000313" key="6">
    <source>
        <dbReference type="Proteomes" id="UP000585272"/>
    </source>
</evidence>
<dbReference type="EMBL" id="JACHNU010000001">
    <property type="protein sequence ID" value="MBB4660505.1"/>
    <property type="molecule type" value="Genomic_DNA"/>
</dbReference>
<protein>
    <submittedName>
        <fullName evidence="5">Pyruvate dehydrogenase E1 component alpha subunit</fullName>
        <ecNumber evidence="5">1.2.4.1</ecNumber>
    </submittedName>
</protein>
<dbReference type="EC" id="1.2.4.1" evidence="5"/>
<keyword evidence="5" id="KW-0670">Pyruvate</keyword>
<dbReference type="PANTHER" id="PTHR11516">
    <property type="entry name" value="PYRUVATE DEHYDROGENASE E1 COMPONENT, ALPHA SUBUNIT BACTERIAL AND ORGANELLAR"/>
    <property type="match status" value="1"/>
</dbReference>
<dbReference type="Proteomes" id="UP000585272">
    <property type="component" value="Unassembled WGS sequence"/>
</dbReference>
<dbReference type="RefSeq" id="WP_183337899.1">
    <property type="nucleotide sequence ID" value="NZ_JACHNU010000001.1"/>
</dbReference>
<dbReference type="GO" id="GO:0000287">
    <property type="term" value="F:magnesium ion binding"/>
    <property type="evidence" value="ECO:0007669"/>
    <property type="project" value="UniProtKB-ARBA"/>
</dbReference>
<sequence length="331" mass="35049">MRLDTTSSSAVVEGDPTDDELLGMLRRMIEIRGFEDEIQRAFTKNLVRGSTHLCNGQEACAVGACSALRPGDSMVCTYRGHGAVLAMGASLERTFAEILGRETGLCRGKGGSMHLTDVEVGAYGSFAIVGAHLPIATGLALAARLDRTEAVSLCFFGDGSTNIGAVHEALNLAGIWRLPVVFFCENNLYGEYSPLPSTTPVEQLADRAAGYGMPGVRVDGNDVVAVRRVVAEAVARARAGEGPTFVEGLTYRHRGHSRTDPAKYRPAGELERWLEHDPIPRLEALLAERGVAAAAIAQARADAESAVAEGYAAALAASAPAVELIHEDVYA</sequence>
<keyword evidence="2 5" id="KW-0560">Oxidoreductase</keyword>
<dbReference type="InterPro" id="IPR029061">
    <property type="entry name" value="THDP-binding"/>
</dbReference>
<dbReference type="GO" id="GO:0006086">
    <property type="term" value="P:pyruvate decarboxylation to acetyl-CoA"/>
    <property type="evidence" value="ECO:0007669"/>
    <property type="project" value="TreeGrafter"/>
</dbReference>
<dbReference type="InterPro" id="IPR050642">
    <property type="entry name" value="PDH_E1_Alpha_Subunit"/>
</dbReference>
<comment type="caution">
    <text evidence="5">The sequence shown here is derived from an EMBL/GenBank/DDBJ whole genome shotgun (WGS) entry which is preliminary data.</text>
</comment>
<evidence type="ECO:0000256" key="2">
    <source>
        <dbReference type="ARBA" id="ARBA00023002"/>
    </source>
</evidence>
<dbReference type="InterPro" id="IPR001017">
    <property type="entry name" value="DH_E1"/>
</dbReference>
<keyword evidence="3" id="KW-0786">Thiamine pyrophosphate</keyword>
<proteinExistence type="predicted"/>
<accession>A0A840I849</accession>
<name>A0A840I849_9ACTN</name>
<evidence type="ECO:0000256" key="1">
    <source>
        <dbReference type="ARBA" id="ARBA00001964"/>
    </source>
</evidence>
<keyword evidence="6" id="KW-1185">Reference proteome</keyword>
<gene>
    <name evidence="5" type="ORF">BDZ31_000078</name>
</gene>
<evidence type="ECO:0000259" key="4">
    <source>
        <dbReference type="Pfam" id="PF00676"/>
    </source>
</evidence>